<organism evidence="1 2">
    <name type="scientific">Fomitopsis schrenkii</name>
    <name type="common">Brown rot fungus</name>
    <dbReference type="NCBI Taxonomy" id="2126942"/>
    <lineage>
        <taxon>Eukaryota</taxon>
        <taxon>Fungi</taxon>
        <taxon>Dikarya</taxon>
        <taxon>Basidiomycota</taxon>
        <taxon>Agaricomycotina</taxon>
        <taxon>Agaricomycetes</taxon>
        <taxon>Polyporales</taxon>
        <taxon>Fomitopsis</taxon>
    </lineage>
</organism>
<dbReference type="Proteomes" id="UP000015241">
    <property type="component" value="Unassembled WGS sequence"/>
</dbReference>
<dbReference type="OrthoDB" id="3262982at2759"/>
<accession>S8E6F7</accession>
<evidence type="ECO:0000313" key="2">
    <source>
        <dbReference type="Proteomes" id="UP000015241"/>
    </source>
</evidence>
<dbReference type="HOGENOM" id="CLU_080066_0_0_1"/>
<sequence>MAVELLLSNPPPAHKYRYDVESFFYVYVCGAATYRADRDRKIILIEDWIHESLQTMGDKKAVFFGDAKQYTKVFEGAHADFKPAIGGFLFDMWLAFHGVCALTEEIEMMATPQATTGMPRYLTPEDVKMIADMRQAQNDQVTYEAVMKIMGEPELLLEASDSPSA</sequence>
<gene>
    <name evidence="1" type="ORF">FOMPIDRAFT_1050037</name>
</gene>
<dbReference type="EMBL" id="KE504151">
    <property type="protein sequence ID" value="EPT00213.1"/>
    <property type="molecule type" value="Genomic_DNA"/>
</dbReference>
<name>S8E6F7_FOMSC</name>
<dbReference type="AlphaFoldDB" id="S8E6F7"/>
<dbReference type="InParanoid" id="S8E6F7"/>
<evidence type="ECO:0000313" key="1">
    <source>
        <dbReference type="EMBL" id="EPT00213.1"/>
    </source>
</evidence>
<protein>
    <recommendedName>
        <fullName evidence="3">Fungal-type protein kinase domain-containing protein</fullName>
    </recommendedName>
</protein>
<reference evidence="1 2" key="1">
    <citation type="journal article" date="2012" name="Science">
        <title>The Paleozoic origin of enzymatic lignin decomposition reconstructed from 31 fungal genomes.</title>
        <authorList>
            <person name="Floudas D."/>
            <person name="Binder M."/>
            <person name="Riley R."/>
            <person name="Barry K."/>
            <person name="Blanchette R.A."/>
            <person name="Henrissat B."/>
            <person name="Martinez A.T."/>
            <person name="Otillar R."/>
            <person name="Spatafora J.W."/>
            <person name="Yadav J.S."/>
            <person name="Aerts A."/>
            <person name="Benoit I."/>
            <person name="Boyd A."/>
            <person name="Carlson A."/>
            <person name="Copeland A."/>
            <person name="Coutinho P.M."/>
            <person name="de Vries R.P."/>
            <person name="Ferreira P."/>
            <person name="Findley K."/>
            <person name="Foster B."/>
            <person name="Gaskell J."/>
            <person name="Glotzer D."/>
            <person name="Gorecki P."/>
            <person name="Heitman J."/>
            <person name="Hesse C."/>
            <person name="Hori C."/>
            <person name="Igarashi K."/>
            <person name="Jurgens J.A."/>
            <person name="Kallen N."/>
            <person name="Kersten P."/>
            <person name="Kohler A."/>
            <person name="Kuees U."/>
            <person name="Kumar T.K.A."/>
            <person name="Kuo A."/>
            <person name="LaButti K."/>
            <person name="Larrondo L.F."/>
            <person name="Lindquist E."/>
            <person name="Ling A."/>
            <person name="Lombard V."/>
            <person name="Lucas S."/>
            <person name="Lundell T."/>
            <person name="Martin R."/>
            <person name="McLaughlin D.J."/>
            <person name="Morgenstern I."/>
            <person name="Morin E."/>
            <person name="Murat C."/>
            <person name="Nagy L.G."/>
            <person name="Nolan M."/>
            <person name="Ohm R.A."/>
            <person name="Patyshakuliyeva A."/>
            <person name="Rokas A."/>
            <person name="Ruiz-Duenas F.J."/>
            <person name="Sabat G."/>
            <person name="Salamov A."/>
            <person name="Samejima M."/>
            <person name="Schmutz J."/>
            <person name="Slot J.C."/>
            <person name="St John F."/>
            <person name="Stenlid J."/>
            <person name="Sun H."/>
            <person name="Sun S."/>
            <person name="Syed K."/>
            <person name="Tsang A."/>
            <person name="Wiebenga A."/>
            <person name="Young D."/>
            <person name="Pisabarro A."/>
            <person name="Eastwood D.C."/>
            <person name="Martin F."/>
            <person name="Cullen D."/>
            <person name="Grigoriev I.V."/>
            <person name="Hibbett D.S."/>
        </authorList>
    </citation>
    <scope>NUCLEOTIDE SEQUENCE</scope>
    <source>
        <strain evidence="2">FP-58527</strain>
    </source>
</reference>
<evidence type="ECO:0008006" key="3">
    <source>
        <dbReference type="Google" id="ProtNLM"/>
    </source>
</evidence>
<keyword evidence="2" id="KW-1185">Reference proteome</keyword>
<proteinExistence type="predicted"/>